<protein>
    <submittedName>
        <fullName evidence="1">Uncharacterized protein</fullName>
    </submittedName>
</protein>
<dbReference type="Proteomes" id="UP000030759">
    <property type="component" value="Unassembled WGS sequence"/>
</dbReference>
<evidence type="ECO:0000313" key="2">
    <source>
        <dbReference type="Proteomes" id="UP000030759"/>
    </source>
</evidence>
<dbReference type="EMBL" id="KE683183">
    <property type="protein sequence ID" value="ERE65813.1"/>
    <property type="molecule type" value="Genomic_DNA"/>
</dbReference>
<proteinExistence type="predicted"/>
<reference evidence="2" key="1">
    <citation type="journal article" date="2013" name="Nat. Biotechnol.">
        <title>Chinese hamster genome sequenced from sorted chromosomes.</title>
        <authorList>
            <person name="Brinkrolf K."/>
            <person name="Rupp O."/>
            <person name="Laux H."/>
            <person name="Kollin F."/>
            <person name="Ernst W."/>
            <person name="Linke B."/>
            <person name="Kofler R."/>
            <person name="Romand S."/>
            <person name="Hesse F."/>
            <person name="Budach W.E."/>
            <person name="Galosy S."/>
            <person name="Muller D."/>
            <person name="Noll T."/>
            <person name="Wienberg J."/>
            <person name="Jostock T."/>
            <person name="Leonard M."/>
            <person name="Grillari J."/>
            <person name="Tauch A."/>
            <person name="Goesmann A."/>
            <person name="Helk B."/>
            <person name="Mott J.E."/>
            <person name="Puhler A."/>
            <person name="Borth N."/>
        </authorList>
    </citation>
    <scope>NUCLEOTIDE SEQUENCE [LARGE SCALE GENOMIC DNA]</scope>
    <source>
        <strain evidence="2">17A/GY</strain>
    </source>
</reference>
<gene>
    <name evidence="1" type="ORF">H671_xg19925</name>
</gene>
<dbReference type="AlphaFoldDB" id="A0A061HYM4"/>
<sequence length="93" mass="10654">MKPRFCWRPQDVGDEMPESWDTCQGELLTECGTSSRERSVLQSTKQKRFGDQKSVLTSDIEMQSGVCPAEFWSYTGPVFPHYFAFPPVWNGNV</sequence>
<accession>A0A061HYM4</accession>
<name>A0A061HYM4_CRIGR</name>
<organism evidence="1 2">
    <name type="scientific">Cricetulus griseus</name>
    <name type="common">Chinese hamster</name>
    <name type="synonym">Cricetulus barabensis griseus</name>
    <dbReference type="NCBI Taxonomy" id="10029"/>
    <lineage>
        <taxon>Eukaryota</taxon>
        <taxon>Metazoa</taxon>
        <taxon>Chordata</taxon>
        <taxon>Craniata</taxon>
        <taxon>Vertebrata</taxon>
        <taxon>Euteleostomi</taxon>
        <taxon>Mammalia</taxon>
        <taxon>Eutheria</taxon>
        <taxon>Euarchontoglires</taxon>
        <taxon>Glires</taxon>
        <taxon>Rodentia</taxon>
        <taxon>Myomorpha</taxon>
        <taxon>Muroidea</taxon>
        <taxon>Cricetidae</taxon>
        <taxon>Cricetinae</taxon>
        <taxon>Cricetulus</taxon>
    </lineage>
</organism>
<evidence type="ECO:0000313" key="1">
    <source>
        <dbReference type="EMBL" id="ERE65813.1"/>
    </source>
</evidence>